<evidence type="ECO:0000256" key="3">
    <source>
        <dbReference type="ARBA" id="ARBA00022475"/>
    </source>
</evidence>
<evidence type="ECO:0000313" key="9">
    <source>
        <dbReference type="EMBL" id="VUX38337.1"/>
    </source>
</evidence>
<dbReference type="CDD" id="cd06261">
    <property type="entry name" value="TM_PBP2"/>
    <property type="match status" value="1"/>
</dbReference>
<keyword evidence="2 7" id="KW-0813">Transport</keyword>
<dbReference type="Pfam" id="PF00528">
    <property type="entry name" value="BPD_transp_1"/>
    <property type="match status" value="1"/>
</dbReference>
<dbReference type="Proteomes" id="UP000408482">
    <property type="component" value="Unassembled WGS sequence"/>
</dbReference>
<reference evidence="9 10" key="1">
    <citation type="submission" date="2019-07" db="EMBL/GenBank/DDBJ databases">
        <authorList>
            <person name="Hibberd C M."/>
            <person name="Gehrig L. J."/>
            <person name="Chang H.-W."/>
            <person name="Venkatesh S."/>
        </authorList>
    </citation>
    <scope>NUCLEOTIDE SEQUENCE [LARGE SCALE GENOMIC DNA]</scope>
    <source>
        <strain evidence="9">Blautia_luti_SSTS_Bg7063</strain>
    </source>
</reference>
<evidence type="ECO:0000259" key="8">
    <source>
        <dbReference type="PROSITE" id="PS50928"/>
    </source>
</evidence>
<keyword evidence="3" id="KW-1003">Cell membrane</keyword>
<keyword evidence="5 7" id="KW-1133">Transmembrane helix</keyword>
<feature type="transmembrane region" description="Helical" evidence="7">
    <location>
        <begin position="80"/>
        <end position="104"/>
    </location>
</feature>
<accession>A0A564W1S3</accession>
<evidence type="ECO:0000256" key="7">
    <source>
        <dbReference type="RuleBase" id="RU363032"/>
    </source>
</evidence>
<dbReference type="SUPFAM" id="SSF161098">
    <property type="entry name" value="MetI-like"/>
    <property type="match status" value="1"/>
</dbReference>
<comment type="subcellular location">
    <subcellularLocation>
        <location evidence="1 7">Cell membrane</location>
        <topology evidence="1 7">Multi-pass membrane protein</topology>
    </subcellularLocation>
</comment>
<protein>
    <submittedName>
        <fullName evidence="9">Putative D,D-dipeptide transport system permease protein DdpC</fullName>
    </submittedName>
</protein>
<dbReference type="PANTHER" id="PTHR43386:SF1">
    <property type="entry name" value="D,D-DIPEPTIDE TRANSPORT SYSTEM PERMEASE PROTEIN DDPC-RELATED"/>
    <property type="match status" value="1"/>
</dbReference>
<feature type="transmembrane region" description="Helical" evidence="7">
    <location>
        <begin position="124"/>
        <end position="149"/>
    </location>
</feature>
<evidence type="ECO:0000256" key="1">
    <source>
        <dbReference type="ARBA" id="ARBA00004651"/>
    </source>
</evidence>
<name>A0A564W1S3_9FIRM</name>
<comment type="similarity">
    <text evidence="7">Belongs to the binding-protein-dependent transport system permease family.</text>
</comment>
<feature type="transmembrane region" description="Helical" evidence="7">
    <location>
        <begin position="12"/>
        <end position="36"/>
    </location>
</feature>
<dbReference type="PANTHER" id="PTHR43386">
    <property type="entry name" value="OLIGOPEPTIDE TRANSPORT SYSTEM PERMEASE PROTEIN APPC"/>
    <property type="match status" value="1"/>
</dbReference>
<dbReference type="InterPro" id="IPR035906">
    <property type="entry name" value="MetI-like_sf"/>
</dbReference>
<dbReference type="GO" id="GO:0005886">
    <property type="term" value="C:plasma membrane"/>
    <property type="evidence" value="ECO:0007669"/>
    <property type="project" value="UniProtKB-SubCell"/>
</dbReference>
<dbReference type="InterPro" id="IPR050366">
    <property type="entry name" value="BP-dependent_transpt_permease"/>
</dbReference>
<evidence type="ECO:0000313" key="10">
    <source>
        <dbReference type="Proteomes" id="UP000408482"/>
    </source>
</evidence>
<feature type="transmembrane region" description="Helical" evidence="7">
    <location>
        <begin position="197"/>
        <end position="222"/>
    </location>
</feature>
<dbReference type="AlphaFoldDB" id="A0A564W1S3"/>
<proteinExistence type="inferred from homology"/>
<feature type="domain" description="ABC transmembrane type-1" evidence="8">
    <location>
        <begin position="76"/>
        <end position="265"/>
    </location>
</feature>
<dbReference type="EMBL" id="CABHNW010000075">
    <property type="protein sequence ID" value="VUX38337.1"/>
    <property type="molecule type" value="Genomic_DNA"/>
</dbReference>
<dbReference type="InterPro" id="IPR000515">
    <property type="entry name" value="MetI-like"/>
</dbReference>
<keyword evidence="4 7" id="KW-0812">Transmembrane</keyword>
<evidence type="ECO:0000256" key="5">
    <source>
        <dbReference type="ARBA" id="ARBA00022989"/>
    </source>
</evidence>
<dbReference type="PROSITE" id="PS50928">
    <property type="entry name" value="ABC_TM1"/>
    <property type="match status" value="1"/>
</dbReference>
<evidence type="ECO:0000256" key="2">
    <source>
        <dbReference type="ARBA" id="ARBA00022448"/>
    </source>
</evidence>
<keyword evidence="10" id="KW-1185">Reference proteome</keyword>
<keyword evidence="6 7" id="KW-0472">Membrane</keyword>
<dbReference type="GO" id="GO:0055085">
    <property type="term" value="P:transmembrane transport"/>
    <property type="evidence" value="ECO:0007669"/>
    <property type="project" value="InterPro"/>
</dbReference>
<gene>
    <name evidence="9" type="primary">ddpC</name>
    <name evidence="9" type="ORF">RSSSTS7063_03292</name>
</gene>
<dbReference type="RefSeq" id="WP_144093772.1">
    <property type="nucleotide sequence ID" value="NZ_CABHMX010000047.1"/>
</dbReference>
<evidence type="ECO:0000256" key="6">
    <source>
        <dbReference type="ARBA" id="ARBA00023136"/>
    </source>
</evidence>
<organism evidence="9 10">
    <name type="scientific">Blautia luti</name>
    <dbReference type="NCBI Taxonomy" id="89014"/>
    <lineage>
        <taxon>Bacteria</taxon>
        <taxon>Bacillati</taxon>
        <taxon>Bacillota</taxon>
        <taxon>Clostridia</taxon>
        <taxon>Lachnospirales</taxon>
        <taxon>Lachnospiraceae</taxon>
        <taxon>Blautia</taxon>
    </lineage>
</organism>
<sequence length="278" mass="30445">MLKKKINYGKKVNVGIIIGISLFGIALIMAICPSLFTKFDPYTQDLTNVLHAPCEEHVFGTDGYGRDLFARVVYGTRVDLMIGFVAMIVPFVLGSLIGIFAGYYGGILDAIVMRIQDIMTAFPFMILVIAIVTILGPNISNLYIAVWLVGWRDYTKLVRSEVLTEKNMDYVHAAKVLGYSDARIMIRHILPNTIGSAVVYAISDIMLCMLVGASLSFLGLGVQPPIPEWGAIITEGRQYITNAWWICAFPGLALAVMGTSLSLLGEGVSKVLTNDGRR</sequence>
<feature type="transmembrane region" description="Helical" evidence="7">
    <location>
        <begin position="243"/>
        <end position="264"/>
    </location>
</feature>
<evidence type="ECO:0000256" key="4">
    <source>
        <dbReference type="ARBA" id="ARBA00022692"/>
    </source>
</evidence>
<dbReference type="Gene3D" id="1.10.3720.10">
    <property type="entry name" value="MetI-like"/>
    <property type="match status" value="1"/>
</dbReference>